<dbReference type="AlphaFoldDB" id="A0A1B9P334"/>
<dbReference type="Gene3D" id="3.40.930.10">
    <property type="entry name" value="Mannitol-specific EII, Chain A"/>
    <property type="match status" value="1"/>
</dbReference>
<evidence type="ECO:0000313" key="5">
    <source>
        <dbReference type="EMBL" id="OCH22915.1"/>
    </source>
</evidence>
<dbReference type="SUPFAM" id="SSF55594">
    <property type="entry name" value="HPr-like"/>
    <property type="match status" value="1"/>
</dbReference>
<keyword evidence="2" id="KW-0762">Sugar transport</keyword>
<comment type="caution">
    <text evidence="5">The sequence shown here is derived from an EMBL/GenBank/DDBJ whole genome shotgun (WGS) entry which is preliminary data.</text>
</comment>
<dbReference type="OrthoDB" id="6213484at2"/>
<protein>
    <submittedName>
        <fullName evidence="5">PTS fructose transporter subunit IIA</fullName>
    </submittedName>
</protein>
<dbReference type="Proteomes" id="UP000093523">
    <property type="component" value="Unassembled WGS sequence"/>
</dbReference>
<dbReference type="SUPFAM" id="SSF55804">
    <property type="entry name" value="Phoshotransferase/anion transport protein"/>
    <property type="match status" value="1"/>
</dbReference>
<dbReference type="Pfam" id="PF00381">
    <property type="entry name" value="PTS-HPr"/>
    <property type="match status" value="1"/>
</dbReference>
<keyword evidence="1" id="KW-0597">Phosphoprotein</keyword>
<dbReference type="Gene3D" id="3.30.1340.10">
    <property type="entry name" value="HPr-like"/>
    <property type="match status" value="1"/>
</dbReference>
<dbReference type="InterPro" id="IPR035895">
    <property type="entry name" value="HPr-like_sf"/>
</dbReference>
<keyword evidence="2" id="KW-0813">Transport</keyword>
<dbReference type="PROSITE" id="PS51350">
    <property type="entry name" value="PTS_HPR_DOM"/>
    <property type="match status" value="1"/>
</dbReference>
<dbReference type="InterPro" id="IPR016910">
    <property type="entry name" value="UCP029195_PTS_EIIA2"/>
</dbReference>
<dbReference type="InterPro" id="IPR000032">
    <property type="entry name" value="HPr-like"/>
</dbReference>
<dbReference type="PIRSF" id="PIRSF029195">
    <property type="entry name" value="UCP029195_PTS_EIIA2"/>
    <property type="match status" value="1"/>
</dbReference>
<proteinExistence type="predicted"/>
<evidence type="ECO:0000259" key="3">
    <source>
        <dbReference type="PROSITE" id="PS51094"/>
    </source>
</evidence>
<dbReference type="EMBL" id="MAJU01000004">
    <property type="protein sequence ID" value="OCH22915.1"/>
    <property type="molecule type" value="Genomic_DNA"/>
</dbReference>
<dbReference type="InterPro" id="IPR002178">
    <property type="entry name" value="PTS_EIIA_type-2_dom"/>
</dbReference>
<dbReference type="Pfam" id="PF00359">
    <property type="entry name" value="PTS_EIIA_2"/>
    <property type="match status" value="1"/>
</dbReference>
<evidence type="ECO:0000313" key="6">
    <source>
        <dbReference type="Proteomes" id="UP000093523"/>
    </source>
</evidence>
<gene>
    <name evidence="5" type="ORF">A6E04_03140</name>
</gene>
<feature type="domain" description="HPr" evidence="4">
    <location>
        <begin position="4"/>
        <end position="96"/>
    </location>
</feature>
<reference evidence="5 6" key="1">
    <citation type="submission" date="2016-06" db="EMBL/GenBank/DDBJ databases">
        <authorList>
            <person name="Kjaerup R.B."/>
            <person name="Dalgaard T.S."/>
            <person name="Juul-Madsen H.R."/>
        </authorList>
    </citation>
    <scope>NUCLEOTIDE SEQUENCE [LARGE SCALE GENOMIC DNA]</scope>
    <source>
        <strain evidence="5 6">1S159</strain>
    </source>
</reference>
<feature type="domain" description="PTS EIIA type-2" evidence="3">
    <location>
        <begin position="117"/>
        <end position="257"/>
    </location>
</feature>
<evidence type="ECO:0000259" key="4">
    <source>
        <dbReference type="PROSITE" id="PS51350"/>
    </source>
</evidence>
<sequence>MIDSPTIDHRITFFVKESMLGPQISAQLTQLAKKFKCIVYIDNITRARCADISYSLGLLKVGLQKGDFCQLITVGIDAELANFVLTDLLSSTFNFVASDRLCHFSDSIVTQYPQLKPICDVDFHYVKAQTQLSKFEMLKGVSQLICPEKTDELLLAFIKREEKSSTTIARQIALPHVITPLVKKPTIAVIRSDYATDWASKMGDVNLIVGLVLPSPPTREMVITATQLTRSMLSAEFCLRLIATRQPVGLQAMLLYGMGRVLE</sequence>
<dbReference type="PROSITE" id="PS51094">
    <property type="entry name" value="PTS_EIIA_TYPE_2"/>
    <property type="match status" value="1"/>
</dbReference>
<dbReference type="InterPro" id="IPR016152">
    <property type="entry name" value="PTrfase/Anion_transptr"/>
</dbReference>
<accession>A0A1B9P334</accession>
<evidence type="ECO:0000256" key="2">
    <source>
        <dbReference type="ARBA" id="ARBA00022597"/>
    </source>
</evidence>
<name>A0A1B9P334_ALILO</name>
<organism evidence="5 6">
    <name type="scientific">Aliivibrio logei</name>
    <name type="common">Vibrio logei</name>
    <dbReference type="NCBI Taxonomy" id="688"/>
    <lineage>
        <taxon>Bacteria</taxon>
        <taxon>Pseudomonadati</taxon>
        <taxon>Pseudomonadota</taxon>
        <taxon>Gammaproteobacteria</taxon>
        <taxon>Vibrionales</taxon>
        <taxon>Vibrionaceae</taxon>
        <taxon>Aliivibrio</taxon>
    </lineage>
</organism>
<evidence type="ECO:0000256" key="1">
    <source>
        <dbReference type="ARBA" id="ARBA00022553"/>
    </source>
</evidence>
<dbReference type="STRING" id="688.A6E04_03140"/>